<comment type="caution">
    <text evidence="2">The sequence shown here is derived from an EMBL/GenBank/DDBJ whole genome shotgun (WGS) entry which is preliminary data.</text>
</comment>
<protein>
    <submittedName>
        <fullName evidence="2">Uncharacterized protein</fullName>
    </submittedName>
</protein>
<organism evidence="2 3">
    <name type="scientific">Turnera subulata</name>
    <dbReference type="NCBI Taxonomy" id="218843"/>
    <lineage>
        <taxon>Eukaryota</taxon>
        <taxon>Viridiplantae</taxon>
        <taxon>Streptophyta</taxon>
        <taxon>Embryophyta</taxon>
        <taxon>Tracheophyta</taxon>
        <taxon>Spermatophyta</taxon>
        <taxon>Magnoliopsida</taxon>
        <taxon>eudicotyledons</taxon>
        <taxon>Gunneridae</taxon>
        <taxon>Pentapetalae</taxon>
        <taxon>rosids</taxon>
        <taxon>fabids</taxon>
        <taxon>Malpighiales</taxon>
        <taxon>Passifloraceae</taxon>
        <taxon>Turnera</taxon>
    </lineage>
</organism>
<dbReference type="Proteomes" id="UP001141552">
    <property type="component" value="Unassembled WGS sequence"/>
</dbReference>
<evidence type="ECO:0000313" key="3">
    <source>
        <dbReference type="Proteomes" id="UP001141552"/>
    </source>
</evidence>
<reference evidence="2" key="1">
    <citation type="submission" date="2022-02" db="EMBL/GenBank/DDBJ databases">
        <authorList>
            <person name="Henning P.M."/>
            <person name="McCubbin A.G."/>
            <person name="Shore J.S."/>
        </authorList>
    </citation>
    <scope>NUCLEOTIDE SEQUENCE</scope>
    <source>
        <strain evidence="2">F60SS</strain>
        <tissue evidence="2">Leaves</tissue>
    </source>
</reference>
<dbReference type="AlphaFoldDB" id="A0A9Q0J446"/>
<accession>A0A9Q0J446</accession>
<gene>
    <name evidence="2" type="ORF">Tsubulata_048990</name>
</gene>
<reference evidence="2" key="2">
    <citation type="journal article" date="2023" name="Plants (Basel)">
        <title>Annotation of the Turnera subulata (Passifloraceae) Draft Genome Reveals the S-Locus Evolved after the Divergence of Turneroideae from Passifloroideae in a Stepwise Manner.</title>
        <authorList>
            <person name="Henning P.M."/>
            <person name="Roalson E.H."/>
            <person name="Mir W."/>
            <person name="McCubbin A.G."/>
            <person name="Shore J.S."/>
        </authorList>
    </citation>
    <scope>NUCLEOTIDE SEQUENCE</scope>
    <source>
        <strain evidence="2">F60SS</strain>
    </source>
</reference>
<evidence type="ECO:0000256" key="1">
    <source>
        <dbReference type="SAM" id="MobiDB-lite"/>
    </source>
</evidence>
<evidence type="ECO:0000313" key="2">
    <source>
        <dbReference type="EMBL" id="KAJ4827623.1"/>
    </source>
</evidence>
<name>A0A9Q0J446_9ROSI</name>
<dbReference type="EMBL" id="JAKUCV010006381">
    <property type="protein sequence ID" value="KAJ4827623.1"/>
    <property type="molecule type" value="Genomic_DNA"/>
</dbReference>
<keyword evidence="3" id="KW-1185">Reference proteome</keyword>
<proteinExistence type="predicted"/>
<feature type="region of interest" description="Disordered" evidence="1">
    <location>
        <begin position="98"/>
        <end position="117"/>
    </location>
</feature>
<feature type="region of interest" description="Disordered" evidence="1">
    <location>
        <begin position="44"/>
        <end position="89"/>
    </location>
</feature>
<sequence length="117" mass="12442">MLRAYKPLPCFCSASHADDASPGSPPFAAVERCASSRPLLLRAACRSPSPPDTSSADAPTTHDRRSNSHEAGPPRVAPLPPSPRRLARRHLVAAAALQVKVSIREEDDPDTGRGSRV</sequence>